<comment type="similarity">
    <text evidence="1">Belongs to the DNA mismatch repair MutS family.</text>
</comment>
<keyword evidence="2" id="KW-0547">Nucleotide-binding</keyword>
<dbReference type="Gene3D" id="3.30.420.110">
    <property type="entry name" value="MutS, connector domain"/>
    <property type="match status" value="1"/>
</dbReference>
<dbReference type="InterPro" id="IPR000432">
    <property type="entry name" value="DNA_mismatch_repair_MutS_C"/>
</dbReference>
<evidence type="ECO:0000256" key="5">
    <source>
        <dbReference type="ARBA" id="ARBA00023125"/>
    </source>
</evidence>
<dbReference type="PANTHER" id="PTHR11361:SF148">
    <property type="entry name" value="DNA MISMATCH REPAIR PROTEIN MSH6"/>
    <property type="match status" value="1"/>
</dbReference>
<dbReference type="AlphaFoldDB" id="A0ABD0TW29"/>
<evidence type="ECO:0000256" key="1">
    <source>
        <dbReference type="ARBA" id="ARBA00006271"/>
    </source>
</evidence>
<evidence type="ECO:0000259" key="6">
    <source>
        <dbReference type="PROSITE" id="PS00486"/>
    </source>
</evidence>
<evidence type="ECO:0000256" key="2">
    <source>
        <dbReference type="ARBA" id="ARBA00022741"/>
    </source>
</evidence>
<dbReference type="InterPro" id="IPR027417">
    <property type="entry name" value="P-loop_NTPase"/>
</dbReference>
<evidence type="ECO:0000313" key="7">
    <source>
        <dbReference type="EMBL" id="KAL0903828.1"/>
    </source>
</evidence>
<dbReference type="FunFam" id="3.40.50.300:FF:001335">
    <property type="entry name" value="DNA mismatch repair protein"/>
    <property type="match status" value="1"/>
</dbReference>
<dbReference type="GO" id="GO:0003677">
    <property type="term" value="F:DNA binding"/>
    <property type="evidence" value="ECO:0007669"/>
    <property type="project" value="UniProtKB-KW"/>
</dbReference>
<organism evidence="7 8">
    <name type="scientific">Dendrobium thyrsiflorum</name>
    <name type="common">Pinecone-like raceme dendrobium</name>
    <name type="synonym">Orchid</name>
    <dbReference type="NCBI Taxonomy" id="117978"/>
    <lineage>
        <taxon>Eukaryota</taxon>
        <taxon>Viridiplantae</taxon>
        <taxon>Streptophyta</taxon>
        <taxon>Embryophyta</taxon>
        <taxon>Tracheophyta</taxon>
        <taxon>Spermatophyta</taxon>
        <taxon>Magnoliopsida</taxon>
        <taxon>Liliopsida</taxon>
        <taxon>Asparagales</taxon>
        <taxon>Orchidaceae</taxon>
        <taxon>Epidendroideae</taxon>
        <taxon>Malaxideae</taxon>
        <taxon>Dendrobiinae</taxon>
        <taxon>Dendrobium</taxon>
    </lineage>
</organism>
<dbReference type="Pfam" id="PF05188">
    <property type="entry name" value="MutS_II"/>
    <property type="match status" value="1"/>
</dbReference>
<dbReference type="Pfam" id="PF00488">
    <property type="entry name" value="MutS_V"/>
    <property type="match status" value="1"/>
</dbReference>
<name>A0ABD0TW29_DENTH</name>
<feature type="domain" description="DNA mismatch repair proteins mutS family" evidence="6">
    <location>
        <begin position="919"/>
        <end position="935"/>
    </location>
</feature>
<dbReference type="CDD" id="cd03286">
    <property type="entry name" value="ABC_MSH6_euk"/>
    <property type="match status" value="1"/>
</dbReference>
<dbReference type="InterPro" id="IPR016151">
    <property type="entry name" value="DNA_mismatch_repair_MutS_N"/>
</dbReference>
<dbReference type="SUPFAM" id="SSF53150">
    <property type="entry name" value="DNA repair protein MutS, domain II"/>
    <property type="match status" value="1"/>
</dbReference>
<evidence type="ECO:0000256" key="3">
    <source>
        <dbReference type="ARBA" id="ARBA00022763"/>
    </source>
</evidence>
<dbReference type="InterPro" id="IPR007860">
    <property type="entry name" value="DNA_mmatch_repair_MutS_con_dom"/>
</dbReference>
<dbReference type="GO" id="GO:0005524">
    <property type="term" value="F:ATP binding"/>
    <property type="evidence" value="ECO:0007669"/>
    <property type="project" value="UniProtKB-KW"/>
</dbReference>
<dbReference type="SUPFAM" id="SSF48334">
    <property type="entry name" value="DNA repair protein MutS, domain III"/>
    <property type="match status" value="1"/>
</dbReference>
<dbReference type="PROSITE" id="PS00486">
    <property type="entry name" value="DNA_MISMATCH_REPAIR_2"/>
    <property type="match status" value="1"/>
</dbReference>
<proteinExistence type="inferred from homology"/>
<protein>
    <recommendedName>
        <fullName evidence="6">DNA mismatch repair proteins mutS family domain-containing protein</fullName>
    </recommendedName>
</protein>
<dbReference type="SUPFAM" id="SSF55271">
    <property type="entry name" value="DNA repair protein MutS, domain I"/>
    <property type="match status" value="1"/>
</dbReference>
<dbReference type="InterPro" id="IPR036678">
    <property type="entry name" value="MutS_con_dom_sf"/>
</dbReference>
<evidence type="ECO:0000313" key="8">
    <source>
        <dbReference type="Proteomes" id="UP001552299"/>
    </source>
</evidence>
<dbReference type="PANTHER" id="PTHR11361">
    <property type="entry name" value="DNA MISMATCH REPAIR PROTEIN MUTS FAMILY MEMBER"/>
    <property type="match status" value="1"/>
</dbReference>
<keyword evidence="4" id="KW-0067">ATP-binding</keyword>
<dbReference type="InterPro" id="IPR007696">
    <property type="entry name" value="DNA_mismatch_repair_MutS_core"/>
</dbReference>
<dbReference type="Gene3D" id="1.10.1420.10">
    <property type="match status" value="1"/>
</dbReference>
<dbReference type="FunFam" id="3.40.1170.10:FF:000002">
    <property type="entry name" value="DNA mismatch repair protein"/>
    <property type="match status" value="1"/>
</dbReference>
<dbReference type="Gene3D" id="3.40.1170.10">
    <property type="entry name" value="DNA repair protein MutS, domain I"/>
    <property type="match status" value="1"/>
</dbReference>
<evidence type="ECO:0000256" key="4">
    <source>
        <dbReference type="ARBA" id="ARBA00022840"/>
    </source>
</evidence>
<dbReference type="SUPFAM" id="SSF52540">
    <property type="entry name" value="P-loop containing nucleoside triphosphate hydrolases"/>
    <property type="match status" value="1"/>
</dbReference>
<accession>A0ABD0TW29</accession>
<comment type="caution">
    <text evidence="7">The sequence shown here is derived from an EMBL/GenBank/DDBJ whole genome shotgun (WGS) entry which is preliminary data.</text>
</comment>
<reference evidence="7 8" key="1">
    <citation type="journal article" date="2024" name="Plant Biotechnol. J.">
        <title>Dendrobium thyrsiflorum genome and its molecular insights into genes involved in important horticultural traits.</title>
        <authorList>
            <person name="Chen B."/>
            <person name="Wang J.Y."/>
            <person name="Zheng P.J."/>
            <person name="Li K.L."/>
            <person name="Liang Y.M."/>
            <person name="Chen X.F."/>
            <person name="Zhang C."/>
            <person name="Zhao X."/>
            <person name="He X."/>
            <person name="Zhang G.Q."/>
            <person name="Liu Z.J."/>
            <person name="Xu Q."/>
        </authorList>
    </citation>
    <scope>NUCLEOTIDE SEQUENCE [LARGE SCALE GENOMIC DNA]</scope>
    <source>
        <strain evidence="7">GZMU011</strain>
    </source>
</reference>
<dbReference type="Gene3D" id="3.40.50.300">
    <property type="entry name" value="P-loop containing nucleotide triphosphate hydrolases"/>
    <property type="match status" value="1"/>
</dbReference>
<keyword evidence="8" id="KW-1185">Reference proteome</keyword>
<dbReference type="SMART" id="SM00533">
    <property type="entry name" value="MUTSd"/>
    <property type="match status" value="1"/>
</dbReference>
<dbReference type="GO" id="GO:0006974">
    <property type="term" value="P:DNA damage response"/>
    <property type="evidence" value="ECO:0007669"/>
    <property type="project" value="UniProtKB-KW"/>
</dbReference>
<sequence length="1099" mass="121901">MQRQKSILSFLQKPSLEAHSAGDLLSYSGKTPCQIPSTLQPAQASNLGGISAKVPLAVEVRGTDTPPEKICRPLFTSRFPAAVDFGEESVAQPFSSILHKFAKNDQSKSSSTMNPNDSVSFGLLSKSSILEDNYSEKRNGMSLEDRENNDNDFVHGLDEKAQNIKFDLDLLGPETPAVRPRVPHFKRIQNTSDFDHVTCSFVSGFNKRQKQNEELPGKGVHGDKSDISNSKFEWLNPSTIRDANGRRPSDPLYDERTLYIPPDALKKMSASQKQYWSVKCQYLDVILFFKVGKFYELYELDAEIGQKELDWKMTVSGVGKCRQVGISEAGIDDAVEKLIARGYKVGRMEQVETSDQAKARGKNSVIERKLVLMATPSTIVDGSMGPDAVHLLALKEGETNNGSTVYGFAFLDYAALKFWVGSFIDDGSNAALGALLVQVSPREVLYEKSGLSKETHKALLKYATRGASTMQMTPIVPDLGFLDANEVKKMINSHGYFRGSSNLWTTAIESEMHYDHVLSALGGLICHLNRLKLQDALRNGELLSYHLYKDCLRMDGQTLLNLEIFGNNFDGGLSGTLYKHLDHCRTTSGKRLLRRWICHPLKEIDDINDRLNVVEGLINNPEVISVMSQYLCKLPDLDRLLGRVKASVGSSYVLLLPLIGAKMLKQQIKAFGLLIKGLRMGMDLLMILQKEHKVSFLSKIVNLPVLSGLDDLLKQLEAAMSEDFPYYQDHDVKESDAETLSALIELFVAKAADWSQVIHALNCIDVLQSFAASVISSAGSMCRPVLLSAKPPSSSVEGSYGPRLCIKGLWHPYAVGNNENGQVPNDINLGEDTTEQQPCALLLTGPNMGGKSTLLRATCLVVILAQLGCYVPGEKCTLNPVDVIFTRLGATDRIMSGESTFFVECSETASVLRNATQDSLVLLDELGRGTSTFDGYAIAYAVLRHLVENVHCRLLFATHYHPLTKEFSSHPHVNMQHMACTFDRKINGEQELVFLYRLASGSSPESYGLQVALMAGIPKSVVEAASTAGDRMKLMISDNFKSSEWRAEFSTLHEEWMKSILSLSSSSRDCWDEDTSDTMLCLWHEMRSLYRYHCFKKLA</sequence>
<dbReference type="InterPro" id="IPR007695">
    <property type="entry name" value="DNA_mismatch_repair_MutS-lik_N"/>
</dbReference>
<gene>
    <name evidence="7" type="ORF">M5K25_025881</name>
</gene>
<dbReference type="InterPro" id="IPR045076">
    <property type="entry name" value="MutS"/>
</dbReference>
<dbReference type="SMART" id="SM00534">
    <property type="entry name" value="MUTSac"/>
    <property type="match status" value="1"/>
</dbReference>
<dbReference type="Pfam" id="PF01624">
    <property type="entry name" value="MutS_I"/>
    <property type="match status" value="1"/>
</dbReference>
<keyword evidence="5" id="KW-0238">DNA-binding</keyword>
<dbReference type="Proteomes" id="UP001552299">
    <property type="component" value="Unassembled WGS sequence"/>
</dbReference>
<keyword evidence="3" id="KW-0227">DNA damage</keyword>
<dbReference type="InterPro" id="IPR036187">
    <property type="entry name" value="DNA_mismatch_repair_MutS_sf"/>
</dbReference>
<dbReference type="EMBL" id="JANQDX010000019">
    <property type="protein sequence ID" value="KAL0903828.1"/>
    <property type="molecule type" value="Genomic_DNA"/>
</dbReference>
<dbReference type="Pfam" id="PF05192">
    <property type="entry name" value="MutS_III"/>
    <property type="match status" value="1"/>
</dbReference>